<reference evidence="7" key="1">
    <citation type="submission" date="2018-05" db="EMBL/GenBank/DDBJ databases">
        <authorList>
            <person name="Lanie J.A."/>
            <person name="Ng W.-L."/>
            <person name="Kazmierczak K.M."/>
            <person name="Andrzejewski T.M."/>
            <person name="Davidsen T.M."/>
            <person name="Wayne K.J."/>
            <person name="Tettelin H."/>
            <person name="Glass J.I."/>
            <person name="Rusch D."/>
            <person name="Podicherti R."/>
            <person name="Tsui H.-C.T."/>
            <person name="Winkler M.E."/>
        </authorList>
    </citation>
    <scope>NUCLEOTIDE SEQUENCE</scope>
</reference>
<accession>A0A383BW64</accession>
<keyword evidence="6" id="KW-0012">Acyltransferase</keyword>
<name>A0A383BW64_9ZZZZ</name>
<evidence type="ECO:0000256" key="1">
    <source>
        <dbReference type="ARBA" id="ARBA00004496"/>
    </source>
</evidence>
<gene>
    <name evidence="7" type="ORF">METZ01_LOCUS477340</name>
</gene>
<dbReference type="Gene3D" id="3.30.2330.10">
    <property type="entry name" value="arginine biosynthesis bifunctional protein suprefamily"/>
    <property type="match status" value="1"/>
</dbReference>
<evidence type="ECO:0000313" key="7">
    <source>
        <dbReference type="EMBL" id="SVE24486.1"/>
    </source>
</evidence>
<protein>
    <submittedName>
        <fullName evidence="7">Uncharacterized protein</fullName>
    </submittedName>
</protein>
<dbReference type="InterPro" id="IPR042195">
    <property type="entry name" value="ArgJ_beta_C"/>
</dbReference>
<evidence type="ECO:0000256" key="6">
    <source>
        <dbReference type="ARBA" id="ARBA00023315"/>
    </source>
</evidence>
<dbReference type="EMBL" id="UINC01203979">
    <property type="protein sequence ID" value="SVE24486.1"/>
    <property type="molecule type" value="Genomic_DNA"/>
</dbReference>
<dbReference type="GO" id="GO:0005737">
    <property type="term" value="C:cytoplasm"/>
    <property type="evidence" value="ECO:0007669"/>
    <property type="project" value="UniProtKB-SubCell"/>
</dbReference>
<proteinExistence type="inferred from homology"/>
<evidence type="ECO:0000256" key="5">
    <source>
        <dbReference type="ARBA" id="ARBA00022813"/>
    </source>
</evidence>
<dbReference type="Pfam" id="PF01960">
    <property type="entry name" value="ArgJ"/>
    <property type="match status" value="1"/>
</dbReference>
<evidence type="ECO:0000256" key="4">
    <source>
        <dbReference type="ARBA" id="ARBA00022679"/>
    </source>
</evidence>
<dbReference type="Gene3D" id="3.10.20.340">
    <property type="entry name" value="ArgJ beta chain, C-terminal domain"/>
    <property type="match status" value="1"/>
</dbReference>
<dbReference type="GO" id="GO:0004042">
    <property type="term" value="F:L-glutamate N-acetyltransferase activity"/>
    <property type="evidence" value="ECO:0007669"/>
    <property type="project" value="TreeGrafter"/>
</dbReference>
<keyword evidence="3" id="KW-0963">Cytoplasm</keyword>
<dbReference type="AlphaFoldDB" id="A0A383BW64"/>
<sequence>QHLLQNILSQSVSKSFNQIDVDGDQSTNDTVLIFSNGNSDVSITPESSYFDVFQRAISFVCTYLAKEIAKDGEGASKLIEVTVEKAKSESDALVASKSVAGSLLVKTAVYGRDPNWGRIMMAVGKTGIPLNESKIDIYINEIQIVSEGKAISYNVNSVVAALGKKEVGIKISLNIGDGFGQAWGSDLTEEYVVFNSAYTT</sequence>
<dbReference type="GO" id="GO:0006592">
    <property type="term" value="P:ornithine biosynthetic process"/>
    <property type="evidence" value="ECO:0007669"/>
    <property type="project" value="TreeGrafter"/>
</dbReference>
<dbReference type="FunFam" id="3.10.20.340:FF:000003">
    <property type="entry name" value="Arginine biosynthesis bifunctional protein ArgJ"/>
    <property type="match status" value="1"/>
</dbReference>
<dbReference type="GO" id="GO:0006526">
    <property type="term" value="P:L-arginine biosynthetic process"/>
    <property type="evidence" value="ECO:0007669"/>
    <property type="project" value="InterPro"/>
</dbReference>
<dbReference type="SUPFAM" id="SSF56266">
    <property type="entry name" value="DmpA/ArgJ-like"/>
    <property type="match status" value="1"/>
</dbReference>
<organism evidence="7">
    <name type="scientific">marine metagenome</name>
    <dbReference type="NCBI Taxonomy" id="408172"/>
    <lineage>
        <taxon>unclassified sequences</taxon>
        <taxon>metagenomes</taxon>
        <taxon>ecological metagenomes</taxon>
    </lineage>
</organism>
<feature type="non-terminal residue" evidence="7">
    <location>
        <position position="1"/>
    </location>
</feature>
<dbReference type="GO" id="GO:0004358">
    <property type="term" value="F:L-glutamate N-acetyltransferase activity, acting on acetyl-L-ornithine as donor"/>
    <property type="evidence" value="ECO:0007669"/>
    <property type="project" value="InterPro"/>
</dbReference>
<comment type="similarity">
    <text evidence="2">Belongs to the ArgJ family.</text>
</comment>
<evidence type="ECO:0000256" key="2">
    <source>
        <dbReference type="ARBA" id="ARBA00006774"/>
    </source>
</evidence>
<comment type="subcellular location">
    <subcellularLocation>
        <location evidence="1">Cytoplasm</location>
    </subcellularLocation>
</comment>
<keyword evidence="5" id="KW-0068">Autocatalytic cleavage</keyword>
<keyword evidence="4" id="KW-0808">Transferase</keyword>
<dbReference type="InterPro" id="IPR016117">
    <property type="entry name" value="ArgJ-like_dom_sf"/>
</dbReference>
<evidence type="ECO:0000256" key="3">
    <source>
        <dbReference type="ARBA" id="ARBA00022490"/>
    </source>
</evidence>
<dbReference type="InterPro" id="IPR002813">
    <property type="entry name" value="Arg_biosynth_ArgJ"/>
</dbReference>
<dbReference type="PANTHER" id="PTHR23100">
    <property type="entry name" value="ARGININE BIOSYNTHESIS BIFUNCTIONAL PROTEIN ARGJ"/>
    <property type="match status" value="1"/>
</dbReference>
<dbReference type="PANTHER" id="PTHR23100:SF0">
    <property type="entry name" value="ARGININE BIOSYNTHESIS BIFUNCTIONAL PROTEIN ARGJ, MITOCHONDRIAL"/>
    <property type="match status" value="1"/>
</dbReference>
<dbReference type="HAMAP" id="MF_01106">
    <property type="entry name" value="ArgJ"/>
    <property type="match status" value="1"/>
</dbReference>